<dbReference type="InterPro" id="IPR051606">
    <property type="entry name" value="Polyketide_Oxido-like"/>
</dbReference>
<accession>A0A917MS64</accession>
<name>A0A917MS64_9BACT</name>
<evidence type="ECO:0000259" key="1">
    <source>
        <dbReference type="Pfam" id="PF13460"/>
    </source>
</evidence>
<evidence type="ECO:0000313" key="3">
    <source>
        <dbReference type="Proteomes" id="UP000627292"/>
    </source>
</evidence>
<dbReference type="Pfam" id="PF13460">
    <property type="entry name" value="NAD_binding_10"/>
    <property type="match status" value="1"/>
</dbReference>
<dbReference type="EMBL" id="BMIB01000001">
    <property type="protein sequence ID" value="GGH60901.1"/>
    <property type="molecule type" value="Genomic_DNA"/>
</dbReference>
<dbReference type="Gene3D" id="3.40.50.720">
    <property type="entry name" value="NAD(P)-binding Rossmann-like Domain"/>
    <property type="match status" value="1"/>
</dbReference>
<dbReference type="SUPFAM" id="SSF51735">
    <property type="entry name" value="NAD(P)-binding Rossmann-fold domains"/>
    <property type="match status" value="1"/>
</dbReference>
<reference evidence="2" key="1">
    <citation type="journal article" date="2014" name="Int. J. Syst. Evol. Microbiol.">
        <title>Complete genome sequence of Corynebacterium casei LMG S-19264T (=DSM 44701T), isolated from a smear-ripened cheese.</title>
        <authorList>
            <consortium name="US DOE Joint Genome Institute (JGI-PGF)"/>
            <person name="Walter F."/>
            <person name="Albersmeier A."/>
            <person name="Kalinowski J."/>
            <person name="Ruckert C."/>
        </authorList>
    </citation>
    <scope>NUCLEOTIDE SEQUENCE</scope>
    <source>
        <strain evidence="2">CGMCC 1.15290</strain>
    </source>
</reference>
<comment type="caution">
    <text evidence="2">The sequence shown here is derived from an EMBL/GenBank/DDBJ whole genome shotgun (WGS) entry which is preliminary data.</text>
</comment>
<proteinExistence type="predicted"/>
<dbReference type="Proteomes" id="UP000627292">
    <property type="component" value="Unassembled WGS sequence"/>
</dbReference>
<gene>
    <name evidence="2" type="ORF">GCM10011379_09280</name>
</gene>
<dbReference type="InterPro" id="IPR036291">
    <property type="entry name" value="NAD(P)-bd_dom_sf"/>
</dbReference>
<protein>
    <submittedName>
        <fullName evidence="2">NADH-flavin reductase</fullName>
    </submittedName>
</protein>
<dbReference type="GO" id="GO:0016646">
    <property type="term" value="F:oxidoreductase activity, acting on the CH-NH group of donors, NAD or NADP as acceptor"/>
    <property type="evidence" value="ECO:0007669"/>
    <property type="project" value="TreeGrafter"/>
</dbReference>
<organism evidence="2 3">
    <name type="scientific">Filimonas zeae</name>
    <dbReference type="NCBI Taxonomy" id="1737353"/>
    <lineage>
        <taxon>Bacteria</taxon>
        <taxon>Pseudomonadati</taxon>
        <taxon>Bacteroidota</taxon>
        <taxon>Chitinophagia</taxon>
        <taxon>Chitinophagales</taxon>
        <taxon>Chitinophagaceae</taxon>
        <taxon>Filimonas</taxon>
    </lineage>
</organism>
<dbReference type="PANTHER" id="PTHR43355">
    <property type="entry name" value="FLAVIN REDUCTASE (NADPH)"/>
    <property type="match status" value="1"/>
</dbReference>
<keyword evidence="3" id="KW-1185">Reference proteome</keyword>
<feature type="domain" description="NAD(P)-binding" evidence="1">
    <location>
        <begin position="9"/>
        <end position="197"/>
    </location>
</feature>
<dbReference type="RefSeq" id="WP_188950801.1">
    <property type="nucleotide sequence ID" value="NZ_BMIB01000001.1"/>
</dbReference>
<dbReference type="InterPro" id="IPR016040">
    <property type="entry name" value="NAD(P)-bd_dom"/>
</dbReference>
<evidence type="ECO:0000313" key="2">
    <source>
        <dbReference type="EMBL" id="GGH60901.1"/>
    </source>
</evidence>
<dbReference type="PANTHER" id="PTHR43355:SF2">
    <property type="entry name" value="FLAVIN REDUCTASE (NADPH)"/>
    <property type="match status" value="1"/>
</dbReference>
<dbReference type="AlphaFoldDB" id="A0A917MS64"/>
<sequence length="210" mass="23022">MKPTIAIIGATGKAGYYITKVLMEQGYPVKALVRNPAKLTHSSPLLTVVQGDATQPDDITRLLTGCTYIINAIGQPGNPAPVFSRVTSNIIQAVPQTGVLKYLLITGLSIDVAGDDKSERVQQLSAWMREQYPELIADKQHEYQLLEASSISWTIVRLPVIEQTEKRYAVEVSITDCPGEKISATDIGYFLASQLESEAFIRQAPFIANK</sequence>
<reference evidence="2" key="2">
    <citation type="submission" date="2020-09" db="EMBL/GenBank/DDBJ databases">
        <authorList>
            <person name="Sun Q."/>
            <person name="Zhou Y."/>
        </authorList>
    </citation>
    <scope>NUCLEOTIDE SEQUENCE</scope>
    <source>
        <strain evidence="2">CGMCC 1.15290</strain>
    </source>
</reference>